<dbReference type="Pfam" id="PF00440">
    <property type="entry name" value="TetR_N"/>
    <property type="match status" value="1"/>
</dbReference>
<dbReference type="EMBL" id="QHLY01000012">
    <property type="protein sequence ID" value="PXA67647.1"/>
    <property type="molecule type" value="Genomic_DNA"/>
</dbReference>
<evidence type="ECO:0000313" key="5">
    <source>
        <dbReference type="EMBL" id="PXA67647.1"/>
    </source>
</evidence>
<dbReference type="PANTHER" id="PTHR30055:SF146">
    <property type="entry name" value="HTH-TYPE TRANSCRIPTIONAL DUAL REGULATOR CECR"/>
    <property type="match status" value="1"/>
</dbReference>
<dbReference type="PRINTS" id="PR00455">
    <property type="entry name" value="HTHTETR"/>
</dbReference>
<evidence type="ECO:0000313" key="6">
    <source>
        <dbReference type="Proteomes" id="UP000246722"/>
    </source>
</evidence>
<evidence type="ECO:0000256" key="3">
    <source>
        <dbReference type="SAM" id="MobiDB-lite"/>
    </source>
</evidence>
<keyword evidence="6" id="KW-1185">Reference proteome</keyword>
<sequence>MPSASAPGAVLFNARHPGSARKQTSVMLHQSLEGYSKQMDTSPSRSQARRDAQTAGTRADIVDAATILMRDRGYVGTSIAAIADGAGVAVQTIYNSVGSKADVLASVLAGATDRAGAGGRSGPDLAARLAAAETAGVALGVLADWIVDGNQRAAPIQRVLNEAAGIDPEIRELELSSAARSLVAYGDAVAVLRSRLGLRAGLSDHEAAASIWALGHPQVFQTLVLDLGWSTETYTAWLRSALPALLPAGRIPAH</sequence>
<dbReference type="AlphaFoldDB" id="A0A317ZU03"/>
<evidence type="ECO:0000256" key="2">
    <source>
        <dbReference type="PROSITE-ProRule" id="PRU00335"/>
    </source>
</evidence>
<proteinExistence type="predicted"/>
<reference evidence="5 6" key="1">
    <citation type="submission" date="2018-05" db="EMBL/GenBank/DDBJ databases">
        <title>Genetic diversity of glacier-inhabiting Cryobacterium bacteria in China and description of Cryobacterium mengkeensis sp. nov. and Arthrobacter glacialis sp. nov.</title>
        <authorList>
            <person name="Liu Q."/>
            <person name="Xin Y.-H."/>
        </authorList>
    </citation>
    <scope>NUCLEOTIDE SEQUENCE [LARGE SCALE GENOMIC DNA]</scope>
    <source>
        <strain evidence="5 6">SK-1</strain>
    </source>
</reference>
<evidence type="ECO:0000259" key="4">
    <source>
        <dbReference type="PROSITE" id="PS50977"/>
    </source>
</evidence>
<organism evidence="5 6">
    <name type="scientific">Cryobacterium arcticum</name>
    <dbReference type="NCBI Taxonomy" id="670052"/>
    <lineage>
        <taxon>Bacteria</taxon>
        <taxon>Bacillati</taxon>
        <taxon>Actinomycetota</taxon>
        <taxon>Actinomycetes</taxon>
        <taxon>Micrococcales</taxon>
        <taxon>Microbacteriaceae</taxon>
        <taxon>Cryobacterium</taxon>
    </lineage>
</organism>
<dbReference type="InterPro" id="IPR001647">
    <property type="entry name" value="HTH_TetR"/>
</dbReference>
<feature type="domain" description="HTH tetR-type" evidence="4">
    <location>
        <begin position="55"/>
        <end position="115"/>
    </location>
</feature>
<dbReference type="GO" id="GO:0000976">
    <property type="term" value="F:transcription cis-regulatory region binding"/>
    <property type="evidence" value="ECO:0007669"/>
    <property type="project" value="TreeGrafter"/>
</dbReference>
<dbReference type="InterPro" id="IPR009057">
    <property type="entry name" value="Homeodomain-like_sf"/>
</dbReference>
<feature type="region of interest" description="Disordered" evidence="3">
    <location>
        <begin position="36"/>
        <end position="55"/>
    </location>
</feature>
<protein>
    <submittedName>
        <fullName evidence="5">TetR/AcrR family transcriptional regulator</fullName>
    </submittedName>
</protein>
<accession>A0A317ZU03</accession>
<name>A0A317ZU03_9MICO</name>
<dbReference type="PANTHER" id="PTHR30055">
    <property type="entry name" value="HTH-TYPE TRANSCRIPTIONAL REGULATOR RUTR"/>
    <property type="match status" value="1"/>
</dbReference>
<feature type="DNA-binding region" description="H-T-H motif" evidence="2">
    <location>
        <begin position="78"/>
        <end position="97"/>
    </location>
</feature>
<dbReference type="OrthoDB" id="3825402at2"/>
<comment type="caution">
    <text evidence="5">The sequence shown here is derived from an EMBL/GenBank/DDBJ whole genome shotgun (WGS) entry which is preliminary data.</text>
</comment>
<gene>
    <name evidence="5" type="ORF">CTB96_13150</name>
</gene>
<dbReference type="Gene3D" id="1.10.357.10">
    <property type="entry name" value="Tetracycline Repressor, domain 2"/>
    <property type="match status" value="1"/>
</dbReference>
<keyword evidence="1 2" id="KW-0238">DNA-binding</keyword>
<dbReference type="SUPFAM" id="SSF46689">
    <property type="entry name" value="Homeodomain-like"/>
    <property type="match status" value="1"/>
</dbReference>
<dbReference type="GO" id="GO:0003700">
    <property type="term" value="F:DNA-binding transcription factor activity"/>
    <property type="evidence" value="ECO:0007669"/>
    <property type="project" value="TreeGrafter"/>
</dbReference>
<dbReference type="Proteomes" id="UP000246722">
    <property type="component" value="Unassembled WGS sequence"/>
</dbReference>
<dbReference type="InterPro" id="IPR050109">
    <property type="entry name" value="HTH-type_TetR-like_transc_reg"/>
</dbReference>
<dbReference type="PROSITE" id="PS50977">
    <property type="entry name" value="HTH_TETR_2"/>
    <property type="match status" value="1"/>
</dbReference>
<evidence type="ECO:0000256" key="1">
    <source>
        <dbReference type="ARBA" id="ARBA00023125"/>
    </source>
</evidence>